<evidence type="ECO:0000256" key="4">
    <source>
        <dbReference type="ARBA" id="ARBA00022475"/>
    </source>
</evidence>
<feature type="transmembrane region" description="Helical" evidence="9">
    <location>
        <begin position="76"/>
        <end position="92"/>
    </location>
</feature>
<evidence type="ECO:0000259" key="10">
    <source>
        <dbReference type="PROSITE" id="PS50850"/>
    </source>
</evidence>
<proteinExistence type="inferred from homology"/>
<dbReference type="InterPro" id="IPR036259">
    <property type="entry name" value="MFS_trans_sf"/>
</dbReference>
<organism evidence="11 12">
    <name type="scientific">Actinoplanes teichomyceticus</name>
    <dbReference type="NCBI Taxonomy" id="1867"/>
    <lineage>
        <taxon>Bacteria</taxon>
        <taxon>Bacillati</taxon>
        <taxon>Actinomycetota</taxon>
        <taxon>Actinomycetes</taxon>
        <taxon>Micromonosporales</taxon>
        <taxon>Micromonosporaceae</taxon>
        <taxon>Actinoplanes</taxon>
    </lineage>
</organism>
<keyword evidence="8 9" id="KW-0472">Membrane</keyword>
<feature type="transmembrane region" description="Helical" evidence="9">
    <location>
        <begin position="277"/>
        <end position="296"/>
    </location>
</feature>
<keyword evidence="3" id="KW-0813">Transport</keyword>
<comment type="subcellular location">
    <subcellularLocation>
        <location evidence="1">Cell membrane</location>
        <topology evidence="1">Multi-pass membrane protein</topology>
    </subcellularLocation>
</comment>
<feature type="transmembrane region" description="Helical" evidence="9">
    <location>
        <begin position="210"/>
        <end position="235"/>
    </location>
</feature>
<feature type="transmembrane region" description="Helical" evidence="9">
    <location>
        <begin position="247"/>
        <end position="265"/>
    </location>
</feature>
<dbReference type="SUPFAM" id="SSF103473">
    <property type="entry name" value="MFS general substrate transporter"/>
    <property type="match status" value="1"/>
</dbReference>
<dbReference type="InterPro" id="IPR011701">
    <property type="entry name" value="MFS"/>
</dbReference>
<feature type="transmembrane region" description="Helical" evidence="9">
    <location>
        <begin position="335"/>
        <end position="356"/>
    </location>
</feature>
<dbReference type="PANTHER" id="PTHR23535:SF2">
    <property type="entry name" value="SUGAR EFFLUX TRANSPORTER A-RELATED"/>
    <property type="match status" value="1"/>
</dbReference>
<dbReference type="InterPro" id="IPR020846">
    <property type="entry name" value="MFS_dom"/>
</dbReference>
<accession>A0A561WRR1</accession>
<feature type="domain" description="Major facilitator superfamily (MFS) profile" evidence="10">
    <location>
        <begin position="9"/>
        <end position="387"/>
    </location>
</feature>
<protein>
    <submittedName>
        <fullName evidence="11">SET family sugar efflux transporter-like MFS transporter</fullName>
    </submittedName>
</protein>
<dbReference type="Pfam" id="PF07690">
    <property type="entry name" value="MFS_1"/>
    <property type="match status" value="2"/>
</dbReference>
<keyword evidence="5" id="KW-0762">Sugar transport</keyword>
<dbReference type="PANTHER" id="PTHR23535">
    <property type="entry name" value="SUGAR EFFLUX TRANSPORTER A-RELATED"/>
    <property type="match status" value="1"/>
</dbReference>
<dbReference type="GO" id="GO:0022857">
    <property type="term" value="F:transmembrane transporter activity"/>
    <property type="evidence" value="ECO:0007669"/>
    <property type="project" value="InterPro"/>
</dbReference>
<comment type="similarity">
    <text evidence="2">Belongs to the major facilitator superfamily. Set transporter family.</text>
</comment>
<keyword evidence="4" id="KW-1003">Cell membrane</keyword>
<dbReference type="CDD" id="cd17471">
    <property type="entry name" value="MFS_Set"/>
    <property type="match status" value="1"/>
</dbReference>
<dbReference type="Proteomes" id="UP000320239">
    <property type="component" value="Unassembled WGS sequence"/>
</dbReference>
<reference evidence="11 12" key="1">
    <citation type="submission" date="2019-06" db="EMBL/GenBank/DDBJ databases">
        <title>Sequencing the genomes of 1000 actinobacteria strains.</title>
        <authorList>
            <person name="Klenk H.-P."/>
        </authorList>
    </citation>
    <scope>NUCLEOTIDE SEQUENCE [LARGE SCALE GENOMIC DNA]</scope>
    <source>
        <strain evidence="11 12">DSM 43866</strain>
    </source>
</reference>
<feature type="transmembrane region" description="Helical" evidence="9">
    <location>
        <begin position="98"/>
        <end position="116"/>
    </location>
</feature>
<feature type="transmembrane region" description="Helical" evidence="9">
    <location>
        <begin position="137"/>
        <end position="161"/>
    </location>
</feature>
<feature type="transmembrane region" description="Helical" evidence="9">
    <location>
        <begin position="46"/>
        <end position="64"/>
    </location>
</feature>
<name>A0A561WRR1_ACTTI</name>
<evidence type="ECO:0000256" key="7">
    <source>
        <dbReference type="ARBA" id="ARBA00022989"/>
    </source>
</evidence>
<evidence type="ECO:0000256" key="3">
    <source>
        <dbReference type="ARBA" id="ARBA00022448"/>
    </source>
</evidence>
<keyword evidence="12" id="KW-1185">Reference proteome</keyword>
<evidence type="ECO:0000256" key="2">
    <source>
        <dbReference type="ARBA" id="ARBA00006523"/>
    </source>
</evidence>
<evidence type="ECO:0000256" key="1">
    <source>
        <dbReference type="ARBA" id="ARBA00004651"/>
    </source>
</evidence>
<evidence type="ECO:0000256" key="8">
    <source>
        <dbReference type="ARBA" id="ARBA00023136"/>
    </source>
</evidence>
<keyword evidence="6 9" id="KW-0812">Transmembrane</keyword>
<feature type="transmembrane region" description="Helical" evidence="9">
    <location>
        <begin position="167"/>
        <end position="189"/>
    </location>
</feature>
<feature type="transmembrane region" description="Helical" evidence="9">
    <location>
        <begin position="12"/>
        <end position="34"/>
    </location>
</feature>
<dbReference type="AlphaFoldDB" id="A0A561WRR1"/>
<sequence length="401" mass="41961">MVTRLLSRRLLPLGFIFLAAGIATAVVGPFLGMFLSSEVHASPVQASAFLVVASLSGVAMSHVIGRISDRRPMRRALLIAAALAGCAGTGLTSTVRNYWVLLAITVTATAVAGALYPQSFAYARQVLQSDSPARAAMGISALRTVFSIAWVGGPPLAALLLDVADFRYVYGTAAVLYLVAALIATRWLPEIEAPAGTTPGRGEEVRPPRAIYPIIAGFVLLQTTMVLGVQAMSLYVGADLHGSVGDAGLILGLCAALEIPLMLGFGALSTRMPLRRLILAGAVFGVVYQALAVAAHSTWMLAAAQVVNALFIAANSGLGISYVQDMMPLHPGRATTMFTNTFPIGQILAAPLFGLAQQYDYRLAYVMNLILAVLGLILLLVARPPARPAAAAEPLVELGKA</sequence>
<evidence type="ECO:0000313" key="12">
    <source>
        <dbReference type="Proteomes" id="UP000320239"/>
    </source>
</evidence>
<dbReference type="EMBL" id="VIWY01000001">
    <property type="protein sequence ID" value="TWG26542.1"/>
    <property type="molecule type" value="Genomic_DNA"/>
</dbReference>
<dbReference type="GO" id="GO:0005886">
    <property type="term" value="C:plasma membrane"/>
    <property type="evidence" value="ECO:0007669"/>
    <property type="project" value="UniProtKB-SubCell"/>
</dbReference>
<evidence type="ECO:0000256" key="5">
    <source>
        <dbReference type="ARBA" id="ARBA00022597"/>
    </source>
</evidence>
<comment type="caution">
    <text evidence="11">The sequence shown here is derived from an EMBL/GenBank/DDBJ whole genome shotgun (WGS) entry which is preliminary data.</text>
</comment>
<evidence type="ECO:0000256" key="6">
    <source>
        <dbReference type="ARBA" id="ARBA00022692"/>
    </source>
</evidence>
<evidence type="ECO:0000313" key="11">
    <source>
        <dbReference type="EMBL" id="TWG26542.1"/>
    </source>
</evidence>
<evidence type="ECO:0000256" key="9">
    <source>
        <dbReference type="SAM" id="Phobius"/>
    </source>
</evidence>
<feature type="transmembrane region" description="Helical" evidence="9">
    <location>
        <begin position="362"/>
        <end position="382"/>
    </location>
</feature>
<dbReference type="PROSITE" id="PS50850">
    <property type="entry name" value="MFS"/>
    <property type="match status" value="1"/>
</dbReference>
<gene>
    <name evidence="11" type="ORF">FHX34_1011530</name>
</gene>
<dbReference type="OrthoDB" id="7337792at2"/>
<dbReference type="Gene3D" id="1.20.1250.20">
    <property type="entry name" value="MFS general substrate transporter like domains"/>
    <property type="match status" value="2"/>
</dbReference>
<dbReference type="RefSeq" id="WP_122975823.1">
    <property type="nucleotide sequence ID" value="NZ_BOMX01000032.1"/>
</dbReference>
<keyword evidence="7 9" id="KW-1133">Transmembrane helix</keyword>